<dbReference type="InterPro" id="IPR039420">
    <property type="entry name" value="WalR-like"/>
</dbReference>
<dbReference type="InterPro" id="IPR000792">
    <property type="entry name" value="Tscrpt_reg_LuxR_C"/>
</dbReference>
<evidence type="ECO:0000313" key="4">
    <source>
        <dbReference type="EMBL" id="MBB5070031.1"/>
    </source>
</evidence>
<evidence type="ECO:0000256" key="2">
    <source>
        <dbReference type="SAM" id="MobiDB-lite"/>
    </source>
</evidence>
<dbReference type="Pfam" id="PF00196">
    <property type="entry name" value="GerE"/>
    <property type="match status" value="1"/>
</dbReference>
<keyword evidence="1 4" id="KW-0238">DNA-binding</keyword>
<keyword evidence="5" id="KW-1185">Reference proteome</keyword>
<dbReference type="PANTHER" id="PTHR43214:SF43">
    <property type="entry name" value="TWO-COMPONENT RESPONSE REGULATOR"/>
    <property type="match status" value="1"/>
</dbReference>
<dbReference type="PANTHER" id="PTHR43214">
    <property type="entry name" value="TWO-COMPONENT RESPONSE REGULATOR"/>
    <property type="match status" value="1"/>
</dbReference>
<organism evidence="4 5">
    <name type="scientific">Saccharopolyspora gloriosae</name>
    <dbReference type="NCBI Taxonomy" id="455344"/>
    <lineage>
        <taxon>Bacteria</taxon>
        <taxon>Bacillati</taxon>
        <taxon>Actinomycetota</taxon>
        <taxon>Actinomycetes</taxon>
        <taxon>Pseudonocardiales</taxon>
        <taxon>Pseudonocardiaceae</taxon>
        <taxon>Saccharopolyspora</taxon>
    </lineage>
</organism>
<dbReference type="GO" id="GO:0003677">
    <property type="term" value="F:DNA binding"/>
    <property type="evidence" value="ECO:0007669"/>
    <property type="project" value="UniProtKB-KW"/>
</dbReference>
<feature type="domain" description="HTH luxR-type" evidence="3">
    <location>
        <begin position="11"/>
        <end position="76"/>
    </location>
</feature>
<protein>
    <submittedName>
        <fullName evidence="4">DNA-binding CsgD family transcriptional regulator</fullName>
    </submittedName>
</protein>
<dbReference type="RefSeq" id="WP_184479624.1">
    <property type="nucleotide sequence ID" value="NZ_JACHIV010000001.1"/>
</dbReference>
<comment type="caution">
    <text evidence="4">The sequence shown here is derived from an EMBL/GenBank/DDBJ whole genome shotgun (WGS) entry which is preliminary data.</text>
</comment>
<dbReference type="EMBL" id="JACHIV010000001">
    <property type="protein sequence ID" value="MBB5070031.1"/>
    <property type="molecule type" value="Genomic_DNA"/>
</dbReference>
<dbReference type="AlphaFoldDB" id="A0A840NG98"/>
<proteinExistence type="predicted"/>
<sequence length="126" mass="13985">MIYLYPDRIAQLALRAEFTGAQLEVARLVACNMTNTAIARHLCRSEDTVKTHLRRMLRKTGTTSRCQLVVWMYEAGHLVPAHPEFLAQPHPPEPPAPTSPAARNLHHTLSAARSDLDSALTHLGTL</sequence>
<dbReference type="InterPro" id="IPR036388">
    <property type="entry name" value="WH-like_DNA-bd_sf"/>
</dbReference>
<name>A0A840NG98_9PSEU</name>
<dbReference type="SMART" id="SM00421">
    <property type="entry name" value="HTH_LUXR"/>
    <property type="match status" value="1"/>
</dbReference>
<dbReference type="InterPro" id="IPR016032">
    <property type="entry name" value="Sig_transdc_resp-reg_C-effctor"/>
</dbReference>
<reference evidence="4 5" key="1">
    <citation type="submission" date="2020-08" db="EMBL/GenBank/DDBJ databases">
        <title>Sequencing the genomes of 1000 actinobacteria strains.</title>
        <authorList>
            <person name="Klenk H.-P."/>
        </authorList>
    </citation>
    <scope>NUCLEOTIDE SEQUENCE [LARGE SCALE GENOMIC DNA]</scope>
    <source>
        <strain evidence="4 5">DSM 45582</strain>
    </source>
</reference>
<evidence type="ECO:0000256" key="1">
    <source>
        <dbReference type="ARBA" id="ARBA00023125"/>
    </source>
</evidence>
<accession>A0A840NG98</accession>
<gene>
    <name evidence="4" type="ORF">BJ969_003119</name>
</gene>
<dbReference type="PROSITE" id="PS50043">
    <property type="entry name" value="HTH_LUXR_2"/>
    <property type="match status" value="1"/>
</dbReference>
<dbReference type="Gene3D" id="1.10.10.10">
    <property type="entry name" value="Winged helix-like DNA-binding domain superfamily/Winged helix DNA-binding domain"/>
    <property type="match status" value="1"/>
</dbReference>
<feature type="compositionally biased region" description="Pro residues" evidence="2">
    <location>
        <begin position="89"/>
        <end position="98"/>
    </location>
</feature>
<feature type="region of interest" description="Disordered" evidence="2">
    <location>
        <begin position="83"/>
        <end position="102"/>
    </location>
</feature>
<evidence type="ECO:0000259" key="3">
    <source>
        <dbReference type="PROSITE" id="PS50043"/>
    </source>
</evidence>
<evidence type="ECO:0000313" key="5">
    <source>
        <dbReference type="Proteomes" id="UP000580474"/>
    </source>
</evidence>
<dbReference type="GO" id="GO:0006355">
    <property type="term" value="P:regulation of DNA-templated transcription"/>
    <property type="evidence" value="ECO:0007669"/>
    <property type="project" value="InterPro"/>
</dbReference>
<dbReference type="SUPFAM" id="SSF46894">
    <property type="entry name" value="C-terminal effector domain of the bipartite response regulators"/>
    <property type="match status" value="1"/>
</dbReference>
<dbReference type="Proteomes" id="UP000580474">
    <property type="component" value="Unassembled WGS sequence"/>
</dbReference>
<dbReference type="CDD" id="cd06170">
    <property type="entry name" value="LuxR_C_like"/>
    <property type="match status" value="1"/>
</dbReference>